<evidence type="ECO:0000313" key="3">
    <source>
        <dbReference type="Proteomes" id="UP001189429"/>
    </source>
</evidence>
<organism evidence="2 3">
    <name type="scientific">Prorocentrum cordatum</name>
    <dbReference type="NCBI Taxonomy" id="2364126"/>
    <lineage>
        <taxon>Eukaryota</taxon>
        <taxon>Sar</taxon>
        <taxon>Alveolata</taxon>
        <taxon>Dinophyceae</taxon>
        <taxon>Prorocentrales</taxon>
        <taxon>Prorocentraceae</taxon>
        <taxon>Prorocentrum</taxon>
    </lineage>
</organism>
<proteinExistence type="predicted"/>
<comment type="caution">
    <text evidence="2">The sequence shown here is derived from an EMBL/GenBank/DDBJ whole genome shotgun (WGS) entry which is preliminary data.</text>
</comment>
<reference evidence="2" key="1">
    <citation type="submission" date="2023-10" db="EMBL/GenBank/DDBJ databases">
        <authorList>
            <person name="Chen Y."/>
            <person name="Shah S."/>
            <person name="Dougan E. K."/>
            <person name="Thang M."/>
            <person name="Chan C."/>
        </authorList>
    </citation>
    <scope>NUCLEOTIDE SEQUENCE [LARGE SCALE GENOMIC DNA]</scope>
</reference>
<accession>A0ABN9XBW6</accession>
<dbReference type="Proteomes" id="UP001189429">
    <property type="component" value="Unassembled WGS sequence"/>
</dbReference>
<name>A0ABN9XBW6_9DINO</name>
<gene>
    <name evidence="2" type="ORF">PCOR1329_LOCUS75335</name>
</gene>
<protein>
    <submittedName>
        <fullName evidence="2">Uncharacterized protein</fullName>
    </submittedName>
</protein>
<dbReference type="EMBL" id="CAUYUJ010020274">
    <property type="protein sequence ID" value="CAK0897047.1"/>
    <property type="molecule type" value="Genomic_DNA"/>
</dbReference>
<evidence type="ECO:0000256" key="1">
    <source>
        <dbReference type="SAM" id="MobiDB-lite"/>
    </source>
</evidence>
<evidence type="ECO:0000313" key="2">
    <source>
        <dbReference type="EMBL" id="CAK0897047.1"/>
    </source>
</evidence>
<feature type="region of interest" description="Disordered" evidence="1">
    <location>
        <begin position="91"/>
        <end position="110"/>
    </location>
</feature>
<sequence length="110" mass="11612">MGRRGFPPGCVPVCSRPEMRGCLPSSQERKLASPCLSASFVLQPCLTFQGAVQVAGQFKATTGDGSRLPTKCPRAGRGAAPWQLRAAAVKEGRFTKGRPRLPQGVGSSLK</sequence>
<keyword evidence="3" id="KW-1185">Reference proteome</keyword>